<reference evidence="1" key="1">
    <citation type="submission" date="2024-05" db="EMBL/GenBank/DDBJ databases">
        <title>30 novel species of actinomycetes from the DSMZ collection.</title>
        <authorList>
            <person name="Nouioui I."/>
        </authorList>
    </citation>
    <scope>NUCLEOTIDE SEQUENCE</scope>
    <source>
        <strain evidence="1">DSM 41972</strain>
    </source>
</reference>
<keyword evidence="2" id="KW-1185">Reference proteome</keyword>
<gene>
    <name evidence="1" type="ORF">ROS62_00540</name>
</gene>
<dbReference type="EMBL" id="JAVSGH010000001">
    <property type="protein sequence ID" value="MDT3723453.1"/>
    <property type="molecule type" value="Genomic_DNA"/>
</dbReference>
<evidence type="ECO:0000313" key="1">
    <source>
        <dbReference type="EMBL" id="MDT3723453.1"/>
    </source>
</evidence>
<dbReference type="RefSeq" id="WP_337674089.1">
    <property type="nucleotide sequence ID" value="NZ_JAVSGH010000001.1"/>
</dbReference>
<organism evidence="1 2">
    <name type="scientific">Streptomyces althioticus subsp. attaecolombicae</name>
    <dbReference type="NCBI Taxonomy" id="3075534"/>
    <lineage>
        <taxon>Bacteria</taxon>
        <taxon>Bacillati</taxon>
        <taxon>Actinomycetota</taxon>
        <taxon>Actinomycetes</taxon>
        <taxon>Kitasatosporales</taxon>
        <taxon>Streptomycetaceae</taxon>
        <taxon>Streptomyces</taxon>
        <taxon>Streptomyces althioticus group</taxon>
    </lineage>
</organism>
<dbReference type="Proteomes" id="UP001181313">
    <property type="component" value="Unassembled WGS sequence"/>
</dbReference>
<comment type="caution">
    <text evidence="1">The sequence shown here is derived from an EMBL/GenBank/DDBJ whole genome shotgun (WGS) entry which is preliminary data.</text>
</comment>
<name>A0ABU3HRX1_9ACTN</name>
<evidence type="ECO:0000313" key="2">
    <source>
        <dbReference type="Proteomes" id="UP001181313"/>
    </source>
</evidence>
<accession>A0ABU3HRX1</accession>
<evidence type="ECO:0008006" key="3">
    <source>
        <dbReference type="Google" id="ProtNLM"/>
    </source>
</evidence>
<sequence length="84" mass="8619">MYGPAGEGLGYGPHRIQVGSNWYPTNRPLITSPADADNNGTPDLWAGSPDTGSGLYFYPTVTTAGHGAPVTVGSSGCLAFQAFS</sequence>
<protein>
    <recommendedName>
        <fullName evidence="3">VCBS repeat-containing protein</fullName>
    </recommendedName>
</protein>
<proteinExistence type="predicted"/>